<keyword evidence="3" id="KW-1185">Reference proteome</keyword>
<dbReference type="Pfam" id="PF18863">
    <property type="entry name" value="AbiJ_NTD4"/>
    <property type="match status" value="1"/>
</dbReference>
<feature type="domain" description="HEPN AbiJ-N-terminal" evidence="1">
    <location>
        <begin position="5"/>
        <end position="159"/>
    </location>
</feature>
<gene>
    <name evidence="2" type="ORF">RXV79_18740</name>
</gene>
<evidence type="ECO:0000313" key="3">
    <source>
        <dbReference type="Proteomes" id="UP001303946"/>
    </source>
</evidence>
<organism evidence="2 3">
    <name type="scientific">Piscinibacter gummiphilus</name>
    <dbReference type="NCBI Taxonomy" id="946333"/>
    <lineage>
        <taxon>Bacteria</taxon>
        <taxon>Pseudomonadati</taxon>
        <taxon>Pseudomonadota</taxon>
        <taxon>Betaproteobacteria</taxon>
        <taxon>Burkholderiales</taxon>
        <taxon>Sphaerotilaceae</taxon>
        <taxon>Piscinibacter</taxon>
    </lineage>
</organism>
<evidence type="ECO:0000313" key="2">
    <source>
        <dbReference type="EMBL" id="WOB06952.1"/>
    </source>
</evidence>
<reference evidence="2 3" key="1">
    <citation type="submission" date="2023-10" db="EMBL/GenBank/DDBJ databases">
        <title>Bacteria for the degradation of biodegradable plastic PBAT(Polybutylene adipate terephthalate).</title>
        <authorList>
            <person name="Weon H.-Y."/>
            <person name="Yeon J."/>
        </authorList>
    </citation>
    <scope>NUCLEOTIDE SEQUENCE [LARGE SCALE GENOMIC DNA]</scope>
    <source>
        <strain evidence="2 3">SBD 7-3</strain>
    </source>
</reference>
<accession>A0ABZ0CPP7</accession>
<dbReference type="Proteomes" id="UP001303946">
    <property type="component" value="Chromosome"/>
</dbReference>
<protein>
    <recommendedName>
        <fullName evidence="1">HEPN AbiJ-N-terminal domain-containing protein</fullName>
    </recommendedName>
</protein>
<evidence type="ECO:0000259" key="1">
    <source>
        <dbReference type="Pfam" id="PF18863"/>
    </source>
</evidence>
<name>A0ABZ0CPP7_9BURK</name>
<proteinExistence type="predicted"/>
<dbReference type="NCBIfam" id="NF046078">
    <property type="entry name" value="STM4504_CBY0614"/>
    <property type="match status" value="1"/>
</dbReference>
<dbReference type="RefSeq" id="WP_316699606.1">
    <property type="nucleotide sequence ID" value="NZ_CP136336.1"/>
</dbReference>
<sequence>MKIFDLFSKRQKRLRGEVPDVYVYDALPNPLRVQIVHIIKDAFGVDNYGSNHAEKAYAFVNDALCREYGVFELIKHSDSPQGSVFNFFLKEESVERAIDVIEVCFKVIDTYIRDEYRYQNNTKREVQPDAAIEELNTRFKEHGVGYQFEANEIIRVDSRPLDGRVRPHASHDPELHSALGGVVSKKTHLTSTCCAAAGACTACIALPGARVRGPGLKLLKQQSEPHFLPCGSTTCGLVGADHLRLALGLQLPVLASECLRFDHLVRR</sequence>
<dbReference type="InterPro" id="IPR049503">
    <property type="entry name" value="AbiJ_NTD4"/>
</dbReference>
<dbReference type="EMBL" id="CP136336">
    <property type="protein sequence ID" value="WOB06952.1"/>
    <property type="molecule type" value="Genomic_DNA"/>
</dbReference>